<dbReference type="PANTHER" id="PTHR43283">
    <property type="entry name" value="BETA-LACTAMASE-RELATED"/>
    <property type="match status" value="1"/>
</dbReference>
<dbReference type="EMBL" id="BAAAQX010000011">
    <property type="protein sequence ID" value="GAA2209297.1"/>
    <property type="molecule type" value="Genomic_DNA"/>
</dbReference>
<proteinExistence type="predicted"/>
<sequence length="426" mass="43751">MGRRGEGDGLETIGEGDGLDAIAAGEAVSGPLGAVSGPLQAKGGPLGAILADAVPRVCAAAVASIAVDGAVVATAAAGELVRYADAHGNLAPERPSANACSIFDLASISKLFTTVVLLSLAEEGRLGLDEPVARWIGGTDPRITPRRLLTHTAGLPPTRRIDRELPGADAATRMAAMVRTPITHPVGGPYLYSDVGMVMAGRLAELAGDAPLDELVRARITDVLGLADTCYRPAAVDRVAAAEFTSDRPAVVDRVAAAESTPDRPAVVDRVAATEWKADRPGAGQGCVRGEVHDETAYALGGVAGHAGVFATAADLLTFGETLRRGGEPVLSPAGVAEMTRDQGAKGAPFRHGLGVRIGDPGLVGPLRDAYGHSGFTGTSLVIDPAHRLTVVLLTNAVHPVRGRDGIRELRHAVASEALRLVDLTR</sequence>
<evidence type="ECO:0000259" key="2">
    <source>
        <dbReference type="Pfam" id="PF00144"/>
    </source>
</evidence>
<dbReference type="Proteomes" id="UP001499843">
    <property type="component" value="Unassembled WGS sequence"/>
</dbReference>
<evidence type="ECO:0000313" key="3">
    <source>
        <dbReference type="EMBL" id="GAA2209297.1"/>
    </source>
</evidence>
<dbReference type="Pfam" id="PF00144">
    <property type="entry name" value="Beta-lactamase"/>
    <property type="match status" value="1"/>
</dbReference>
<keyword evidence="1" id="KW-0378">Hydrolase</keyword>
<dbReference type="RefSeq" id="WP_344478286.1">
    <property type="nucleotide sequence ID" value="NZ_BAAAQX010000011.1"/>
</dbReference>
<evidence type="ECO:0000256" key="1">
    <source>
        <dbReference type="ARBA" id="ARBA00022801"/>
    </source>
</evidence>
<protein>
    <recommendedName>
        <fullName evidence="2">Beta-lactamase-related domain-containing protein</fullName>
    </recommendedName>
</protein>
<dbReference type="Gene3D" id="3.40.710.10">
    <property type="entry name" value="DD-peptidase/beta-lactamase superfamily"/>
    <property type="match status" value="1"/>
</dbReference>
<name>A0ABN3CIM0_9ACTN</name>
<reference evidence="3 4" key="1">
    <citation type="journal article" date="2019" name="Int. J. Syst. Evol. Microbiol.">
        <title>The Global Catalogue of Microorganisms (GCM) 10K type strain sequencing project: providing services to taxonomists for standard genome sequencing and annotation.</title>
        <authorList>
            <consortium name="The Broad Institute Genomics Platform"/>
            <consortium name="The Broad Institute Genome Sequencing Center for Infectious Disease"/>
            <person name="Wu L."/>
            <person name="Ma J."/>
        </authorList>
    </citation>
    <scope>NUCLEOTIDE SEQUENCE [LARGE SCALE GENOMIC DNA]</scope>
    <source>
        <strain evidence="3 4">JCM 16114</strain>
    </source>
</reference>
<dbReference type="InterPro" id="IPR012338">
    <property type="entry name" value="Beta-lactam/transpept-like"/>
</dbReference>
<feature type="domain" description="Beta-lactamase-related" evidence="2">
    <location>
        <begin position="61"/>
        <end position="412"/>
    </location>
</feature>
<dbReference type="InterPro" id="IPR050789">
    <property type="entry name" value="Diverse_Enzym_Activities"/>
</dbReference>
<accession>A0ABN3CIM0</accession>
<evidence type="ECO:0000313" key="4">
    <source>
        <dbReference type="Proteomes" id="UP001499843"/>
    </source>
</evidence>
<comment type="caution">
    <text evidence="3">The sequence shown here is derived from an EMBL/GenBank/DDBJ whole genome shotgun (WGS) entry which is preliminary data.</text>
</comment>
<organism evidence="3 4">
    <name type="scientific">Nonomuraea monospora</name>
    <dbReference type="NCBI Taxonomy" id="568818"/>
    <lineage>
        <taxon>Bacteria</taxon>
        <taxon>Bacillati</taxon>
        <taxon>Actinomycetota</taxon>
        <taxon>Actinomycetes</taxon>
        <taxon>Streptosporangiales</taxon>
        <taxon>Streptosporangiaceae</taxon>
        <taxon>Nonomuraea</taxon>
    </lineage>
</organism>
<dbReference type="InterPro" id="IPR001466">
    <property type="entry name" value="Beta-lactam-related"/>
</dbReference>
<dbReference type="SUPFAM" id="SSF56601">
    <property type="entry name" value="beta-lactamase/transpeptidase-like"/>
    <property type="match status" value="1"/>
</dbReference>
<gene>
    <name evidence="3" type="ORF">GCM10009850_047550</name>
</gene>
<keyword evidence="4" id="KW-1185">Reference proteome</keyword>
<dbReference type="PANTHER" id="PTHR43283:SF11">
    <property type="entry name" value="BETA-LACTAMASE-RELATED DOMAIN-CONTAINING PROTEIN"/>
    <property type="match status" value="1"/>
</dbReference>